<dbReference type="EMBL" id="CABVJH010000003">
    <property type="protein sequence ID" value="VVQ30441.1"/>
    <property type="molecule type" value="Genomic_DNA"/>
</dbReference>
<dbReference type="InterPro" id="IPR051545">
    <property type="entry name" value="NAD(P)H_dehydrogenase_qn"/>
</dbReference>
<dbReference type="Pfam" id="PF02525">
    <property type="entry name" value="Flavodoxin_2"/>
    <property type="match status" value="1"/>
</dbReference>
<comment type="similarity">
    <text evidence="1">Belongs to the NAD(P)H dehydrogenase (quinone) family.</text>
</comment>
<reference evidence="4 5" key="1">
    <citation type="submission" date="2019-09" db="EMBL/GenBank/DDBJ databases">
        <authorList>
            <person name="Chandra G."/>
            <person name="Truman W A."/>
        </authorList>
    </citation>
    <scope>NUCLEOTIDE SEQUENCE [LARGE SCALE GENOMIC DNA]</scope>
    <source>
        <strain evidence="4">PS943</strain>
    </source>
</reference>
<evidence type="ECO:0000313" key="4">
    <source>
        <dbReference type="EMBL" id="VVQ30441.1"/>
    </source>
</evidence>
<dbReference type="Gene3D" id="3.40.50.360">
    <property type="match status" value="1"/>
</dbReference>
<name>A0A5E7W6A9_PSEFL</name>
<dbReference type="FunFam" id="3.40.50.360:FF:000063">
    <property type="entry name" value="Probable NAD(P)H dehydrogenase"/>
    <property type="match status" value="1"/>
</dbReference>
<gene>
    <name evidence="4" type="primary">kefF</name>
    <name evidence="4" type="ORF">PS943_01833</name>
</gene>
<protein>
    <submittedName>
        <fullName evidence="4">Glutathione-regulated potassium-efflux system ancillary protein KefF</fullName>
        <ecNumber evidence="4">1.6.5.2</ecNumber>
    </submittedName>
</protein>
<sequence length="216" mass="23580">MHALIVVAHHDPRSLTHSLVAQVAQGIALDDPGHTVEIADLSAEGFDPRFSPADLAVHHREAPPPADVVAEQARIDRADAVVLVYPVYWWSMPALLKGWIDRVFANGWAFDFTSDAKLEKKLGHLRVHLIGVGGADAATYARHGYAEAMKTQIDHGIFDYCGARVVTSELLLESEIQDPAVHLDAAKSLGRELFSASRHLNPVRPALPASPPDAWR</sequence>
<keyword evidence="2 4" id="KW-0560">Oxidoreductase</keyword>
<dbReference type="GO" id="GO:0005829">
    <property type="term" value="C:cytosol"/>
    <property type="evidence" value="ECO:0007669"/>
    <property type="project" value="TreeGrafter"/>
</dbReference>
<dbReference type="PANTHER" id="PTHR10204:SF34">
    <property type="entry name" value="NAD(P)H DEHYDROGENASE [QUINONE] 1 ISOFORM 1"/>
    <property type="match status" value="1"/>
</dbReference>
<dbReference type="AlphaFoldDB" id="A0A5E7W6A9"/>
<proteinExistence type="inferred from homology"/>
<dbReference type="GO" id="GO:0003955">
    <property type="term" value="F:NAD(P)H dehydrogenase (quinone) activity"/>
    <property type="evidence" value="ECO:0007669"/>
    <property type="project" value="UniProtKB-EC"/>
</dbReference>
<dbReference type="SUPFAM" id="SSF52218">
    <property type="entry name" value="Flavoproteins"/>
    <property type="match status" value="1"/>
</dbReference>
<evidence type="ECO:0000313" key="5">
    <source>
        <dbReference type="Proteomes" id="UP000325645"/>
    </source>
</evidence>
<dbReference type="InterPro" id="IPR029039">
    <property type="entry name" value="Flavoprotein-like_sf"/>
</dbReference>
<feature type="domain" description="Flavodoxin-like fold" evidence="3">
    <location>
        <begin position="1"/>
        <end position="173"/>
    </location>
</feature>
<dbReference type="PANTHER" id="PTHR10204">
    <property type="entry name" value="NAD P H OXIDOREDUCTASE-RELATED"/>
    <property type="match status" value="1"/>
</dbReference>
<organism evidence="4 5">
    <name type="scientific">Pseudomonas fluorescens</name>
    <dbReference type="NCBI Taxonomy" id="294"/>
    <lineage>
        <taxon>Bacteria</taxon>
        <taxon>Pseudomonadati</taxon>
        <taxon>Pseudomonadota</taxon>
        <taxon>Gammaproteobacteria</taxon>
        <taxon>Pseudomonadales</taxon>
        <taxon>Pseudomonadaceae</taxon>
        <taxon>Pseudomonas</taxon>
    </lineage>
</organism>
<dbReference type="InterPro" id="IPR003680">
    <property type="entry name" value="Flavodoxin_fold"/>
</dbReference>
<evidence type="ECO:0000259" key="3">
    <source>
        <dbReference type="Pfam" id="PF02525"/>
    </source>
</evidence>
<accession>A0A5E7W6A9</accession>
<dbReference type="EC" id="1.6.5.2" evidence="4"/>
<dbReference type="Proteomes" id="UP000325645">
    <property type="component" value="Unassembled WGS sequence"/>
</dbReference>
<evidence type="ECO:0000256" key="2">
    <source>
        <dbReference type="ARBA" id="ARBA00023002"/>
    </source>
</evidence>
<dbReference type="RefSeq" id="WP_150656137.1">
    <property type="nucleotide sequence ID" value="NZ_CABVJH010000003.1"/>
</dbReference>
<evidence type="ECO:0000256" key="1">
    <source>
        <dbReference type="ARBA" id="ARBA00006252"/>
    </source>
</evidence>